<keyword evidence="12" id="KW-1185">Reference proteome</keyword>
<gene>
    <name evidence="11" type="ORF">TRITD_1Av1G130410</name>
</gene>
<evidence type="ECO:0000313" key="11">
    <source>
        <dbReference type="EMBL" id="VAH05815.1"/>
    </source>
</evidence>
<feature type="signal peptide" evidence="8">
    <location>
        <begin position="1"/>
        <end position="24"/>
    </location>
</feature>
<dbReference type="PANTHER" id="PTHR31867">
    <property type="entry name" value="EXPANSIN-A15"/>
    <property type="match status" value="1"/>
</dbReference>
<dbReference type="InterPro" id="IPR007117">
    <property type="entry name" value="Expansin_CBD"/>
</dbReference>
<evidence type="ECO:0000313" key="12">
    <source>
        <dbReference type="Proteomes" id="UP000324705"/>
    </source>
</evidence>
<evidence type="ECO:0000256" key="1">
    <source>
        <dbReference type="ARBA" id="ARBA00004170"/>
    </source>
</evidence>
<dbReference type="InterPro" id="IPR007118">
    <property type="entry name" value="Expan_Lol_pI"/>
</dbReference>
<comment type="similarity">
    <text evidence="3">Belongs to the expansin family. Expansin A subfamily.</text>
</comment>
<feature type="domain" description="Expansin-like EG45" evidence="9">
    <location>
        <begin position="52"/>
        <end position="146"/>
    </location>
</feature>
<dbReference type="GO" id="GO:0005576">
    <property type="term" value="C:extracellular region"/>
    <property type="evidence" value="ECO:0007669"/>
    <property type="project" value="InterPro"/>
</dbReference>
<dbReference type="InterPro" id="IPR036908">
    <property type="entry name" value="RlpA-like_sf"/>
</dbReference>
<dbReference type="EMBL" id="LT934111">
    <property type="protein sequence ID" value="VAH05815.1"/>
    <property type="molecule type" value="Genomic_DNA"/>
</dbReference>
<name>A0A9R0Q6J7_TRITD</name>
<evidence type="ECO:0000256" key="4">
    <source>
        <dbReference type="ARBA" id="ARBA00022512"/>
    </source>
</evidence>
<dbReference type="GO" id="GO:0016020">
    <property type="term" value="C:membrane"/>
    <property type="evidence" value="ECO:0007669"/>
    <property type="project" value="UniProtKB-SubCell"/>
</dbReference>
<comment type="subcellular location">
    <subcellularLocation>
        <location evidence="1">Membrane</location>
        <topology evidence="1">Peripheral membrane protein</topology>
    </subcellularLocation>
    <subcellularLocation>
        <location evidence="2">Secreted</location>
        <location evidence="2">Cell wall</location>
    </subcellularLocation>
</comment>
<dbReference type="SUPFAM" id="SSF49590">
    <property type="entry name" value="PHL pollen allergen"/>
    <property type="match status" value="1"/>
</dbReference>
<dbReference type="InterPro" id="IPR007112">
    <property type="entry name" value="Expansin/allergen_DPBB_dom"/>
</dbReference>
<feature type="domain" description="Expansin-like CBD" evidence="10">
    <location>
        <begin position="7"/>
        <end position="141"/>
    </location>
</feature>
<evidence type="ECO:0000256" key="7">
    <source>
        <dbReference type="ARBA" id="ARBA00023136"/>
    </source>
</evidence>
<dbReference type="Proteomes" id="UP000324705">
    <property type="component" value="Chromosome 1A"/>
</dbReference>
<dbReference type="Gramene" id="TRITD1Av1G130410.4">
    <property type="protein sequence ID" value="TRITD1Av1G130410.4"/>
    <property type="gene ID" value="TRITD1Av1G130410"/>
</dbReference>
<dbReference type="Gene3D" id="2.40.40.10">
    <property type="entry name" value="RlpA-like domain"/>
    <property type="match status" value="1"/>
</dbReference>
<keyword evidence="6 8" id="KW-0732">Signal</keyword>
<dbReference type="PRINTS" id="PR01225">
    <property type="entry name" value="EXPANSNFAMLY"/>
</dbReference>
<evidence type="ECO:0000256" key="3">
    <source>
        <dbReference type="ARBA" id="ARBA00005392"/>
    </source>
</evidence>
<protein>
    <recommendedName>
        <fullName evidence="13">Expansin-like EG45 domain-containing protein</fullName>
    </recommendedName>
</protein>
<proteinExistence type="inferred from homology"/>
<keyword evidence="5" id="KW-0964">Secreted</keyword>
<dbReference type="SUPFAM" id="SSF50685">
    <property type="entry name" value="Barwin-like endoglucanases"/>
    <property type="match status" value="1"/>
</dbReference>
<evidence type="ECO:0000256" key="2">
    <source>
        <dbReference type="ARBA" id="ARBA00004191"/>
    </source>
</evidence>
<evidence type="ECO:0008006" key="13">
    <source>
        <dbReference type="Google" id="ProtNLM"/>
    </source>
</evidence>
<evidence type="ECO:0000259" key="10">
    <source>
        <dbReference type="PROSITE" id="PS50843"/>
    </source>
</evidence>
<evidence type="ECO:0000256" key="6">
    <source>
        <dbReference type="ARBA" id="ARBA00022729"/>
    </source>
</evidence>
<reference evidence="11 12" key="1">
    <citation type="submission" date="2017-09" db="EMBL/GenBank/DDBJ databases">
        <authorList>
            <consortium name="International Durum Wheat Genome Sequencing Consortium (IDWGSC)"/>
            <person name="Milanesi L."/>
        </authorList>
    </citation>
    <scope>NUCLEOTIDE SEQUENCE [LARGE SCALE GENOMIC DNA]</scope>
    <source>
        <strain evidence="12">cv. Svevo</strain>
    </source>
</reference>
<keyword evidence="7" id="KW-0472">Membrane</keyword>
<evidence type="ECO:0000256" key="5">
    <source>
        <dbReference type="ARBA" id="ARBA00022525"/>
    </source>
</evidence>
<dbReference type="InterPro" id="IPR036749">
    <property type="entry name" value="Expansin_CBD_sf"/>
</dbReference>
<feature type="chain" id="PRO_5040154355" description="Expansin-like EG45 domain-containing protein" evidence="8">
    <location>
        <begin position="25"/>
        <end position="146"/>
    </location>
</feature>
<dbReference type="AlphaFoldDB" id="A0A9R0Q6J7"/>
<evidence type="ECO:0000259" key="9">
    <source>
        <dbReference type="PROSITE" id="PS50842"/>
    </source>
</evidence>
<keyword evidence="4" id="KW-0134">Cell wall</keyword>
<dbReference type="PROSITE" id="PS50843">
    <property type="entry name" value="EXPANSIN_CBD"/>
    <property type="match status" value="1"/>
</dbReference>
<accession>A0A9R0Q6J7</accession>
<dbReference type="InterPro" id="IPR002963">
    <property type="entry name" value="Expansin"/>
</dbReference>
<sequence>MASAASKSAAVLVLLVSLAGGATTVDARFRAMQWTPAHATFYGDEATAETMGGACGYDITAGYGADTAALSSTLFLDGYGCGTCYQIRCVKATACYRGSPAFGQLGGQALSFKLTSYTTGLTIIAADAAPASWSIGLTYQARANFK</sequence>
<dbReference type="PROSITE" id="PS50842">
    <property type="entry name" value="EXPANSIN_EG45"/>
    <property type="match status" value="1"/>
</dbReference>
<dbReference type="GO" id="GO:0009664">
    <property type="term" value="P:plant-type cell wall organization"/>
    <property type="evidence" value="ECO:0007669"/>
    <property type="project" value="InterPro"/>
</dbReference>
<organism evidence="11 12">
    <name type="scientific">Triticum turgidum subsp. durum</name>
    <name type="common">Durum wheat</name>
    <name type="synonym">Triticum durum</name>
    <dbReference type="NCBI Taxonomy" id="4567"/>
    <lineage>
        <taxon>Eukaryota</taxon>
        <taxon>Viridiplantae</taxon>
        <taxon>Streptophyta</taxon>
        <taxon>Embryophyta</taxon>
        <taxon>Tracheophyta</taxon>
        <taxon>Spermatophyta</taxon>
        <taxon>Magnoliopsida</taxon>
        <taxon>Liliopsida</taxon>
        <taxon>Poales</taxon>
        <taxon>Poaceae</taxon>
        <taxon>BOP clade</taxon>
        <taxon>Pooideae</taxon>
        <taxon>Triticodae</taxon>
        <taxon>Triticeae</taxon>
        <taxon>Triticinae</taxon>
        <taxon>Triticum</taxon>
    </lineage>
</organism>
<evidence type="ECO:0000256" key="8">
    <source>
        <dbReference type="SAM" id="SignalP"/>
    </source>
</evidence>